<feature type="region of interest" description="Disordered" evidence="1">
    <location>
        <begin position="1"/>
        <end position="86"/>
    </location>
</feature>
<feature type="region of interest" description="Disordered" evidence="1">
    <location>
        <begin position="135"/>
        <end position="154"/>
    </location>
</feature>
<feature type="compositionally biased region" description="Basic and acidic residues" evidence="1">
    <location>
        <begin position="46"/>
        <end position="58"/>
    </location>
</feature>
<proteinExistence type="predicted"/>
<protein>
    <submittedName>
        <fullName evidence="2">(northern house mosquito) hypothetical protein</fullName>
    </submittedName>
</protein>
<evidence type="ECO:0000256" key="1">
    <source>
        <dbReference type="SAM" id="MobiDB-lite"/>
    </source>
</evidence>
<sequence length="154" mass="16205">MHITATGSTPGLDGRALSEQREPAGAEAVRGRGQPAQLGHSGKLPNLEHRGAGGEQRPHGAAGTSGRAAGENRRAHGQSGQGRQGRYVESEIFDHNNVGLAVDHGTVRLFLRVRHQDGQVRPGRKQRLRAARLQAVQEGPRAASAPVAAAADKD</sequence>
<accession>A0A8D8IFK2</accession>
<reference evidence="2" key="1">
    <citation type="submission" date="2021-05" db="EMBL/GenBank/DDBJ databases">
        <authorList>
            <person name="Alioto T."/>
            <person name="Alioto T."/>
            <person name="Gomez Garrido J."/>
        </authorList>
    </citation>
    <scope>NUCLEOTIDE SEQUENCE</scope>
</reference>
<organism evidence="2">
    <name type="scientific">Culex pipiens</name>
    <name type="common">House mosquito</name>
    <dbReference type="NCBI Taxonomy" id="7175"/>
    <lineage>
        <taxon>Eukaryota</taxon>
        <taxon>Metazoa</taxon>
        <taxon>Ecdysozoa</taxon>
        <taxon>Arthropoda</taxon>
        <taxon>Hexapoda</taxon>
        <taxon>Insecta</taxon>
        <taxon>Pterygota</taxon>
        <taxon>Neoptera</taxon>
        <taxon>Endopterygota</taxon>
        <taxon>Diptera</taxon>
        <taxon>Nematocera</taxon>
        <taxon>Culicoidea</taxon>
        <taxon>Culicidae</taxon>
        <taxon>Culicinae</taxon>
        <taxon>Culicini</taxon>
        <taxon>Culex</taxon>
        <taxon>Culex</taxon>
    </lineage>
</organism>
<dbReference type="EMBL" id="HBUE01059319">
    <property type="protein sequence ID" value="CAG6467904.1"/>
    <property type="molecule type" value="Transcribed_RNA"/>
</dbReference>
<dbReference type="EMBL" id="HBUE01351352">
    <property type="protein sequence ID" value="CAG6603465.1"/>
    <property type="molecule type" value="Transcribed_RNA"/>
</dbReference>
<evidence type="ECO:0000313" key="2">
    <source>
        <dbReference type="EMBL" id="CAG6551171.1"/>
    </source>
</evidence>
<dbReference type="EMBL" id="HBUE01059318">
    <property type="protein sequence ID" value="CAG6467900.1"/>
    <property type="molecule type" value="Transcribed_RNA"/>
</dbReference>
<dbReference type="EMBL" id="HBUE01244251">
    <property type="protein sequence ID" value="CAG6551175.1"/>
    <property type="molecule type" value="Transcribed_RNA"/>
</dbReference>
<feature type="compositionally biased region" description="Low complexity" evidence="1">
    <location>
        <begin position="142"/>
        <end position="154"/>
    </location>
</feature>
<name>A0A8D8IFK2_CULPI</name>
<dbReference type="EMBL" id="HBUE01351353">
    <property type="protein sequence ID" value="CAG6603469.1"/>
    <property type="molecule type" value="Transcribed_RNA"/>
</dbReference>
<dbReference type="AlphaFoldDB" id="A0A8D8IFK2"/>
<dbReference type="EMBL" id="HBUE01244250">
    <property type="protein sequence ID" value="CAG6551171.1"/>
    <property type="molecule type" value="Transcribed_RNA"/>
</dbReference>